<dbReference type="PANTHER" id="PTHR30146">
    <property type="entry name" value="LACI-RELATED TRANSCRIPTIONAL REPRESSOR"/>
    <property type="match status" value="1"/>
</dbReference>
<dbReference type="Proteomes" id="UP000293142">
    <property type="component" value="Unassembled WGS sequence"/>
</dbReference>
<dbReference type="GO" id="GO:0003700">
    <property type="term" value="F:DNA-binding transcription factor activity"/>
    <property type="evidence" value="ECO:0007669"/>
    <property type="project" value="TreeGrafter"/>
</dbReference>
<dbReference type="Gene3D" id="1.10.260.40">
    <property type="entry name" value="lambda repressor-like DNA-binding domains"/>
    <property type="match status" value="1"/>
</dbReference>
<evidence type="ECO:0000256" key="2">
    <source>
        <dbReference type="ARBA" id="ARBA00023125"/>
    </source>
</evidence>
<keyword evidence="2" id="KW-0238">DNA-binding</keyword>
<dbReference type="PANTHER" id="PTHR30146:SF109">
    <property type="entry name" value="HTH-TYPE TRANSCRIPTIONAL REGULATOR GALS"/>
    <property type="match status" value="1"/>
</dbReference>
<evidence type="ECO:0000256" key="3">
    <source>
        <dbReference type="ARBA" id="ARBA00023163"/>
    </source>
</evidence>
<name>A0A4Q9DKD0_9BACL</name>
<dbReference type="CDD" id="cd06267">
    <property type="entry name" value="PBP1_LacI_sugar_binding-like"/>
    <property type="match status" value="1"/>
</dbReference>
<dbReference type="EMBL" id="SIRE01000018">
    <property type="protein sequence ID" value="TBL75151.1"/>
    <property type="molecule type" value="Genomic_DNA"/>
</dbReference>
<dbReference type="PROSITE" id="PS50932">
    <property type="entry name" value="HTH_LACI_2"/>
    <property type="match status" value="1"/>
</dbReference>
<sequence>MKSDAAIIRLICIKKPIIMNSNGNGSNNEQAVKTILNRITINDVAKHANTTKSTVSRVLNNSPLVNPKTKEKVLEAIRVLGYTPSTTARSLKSGKNHVLGLVVSQQQISEVIMNPNYPAIIKAISERAQSEGYHILLITSAGVEYQTYDGILTSHAVDGFIVLGATIDDPLNEVLDSANIPYVFNMKYSRARDDCYVSFDDFEGGYIAAKYLLDLGHTDIKLVVGDIRGKVLTHNLQRISGFKKALEEYSVSFNESMVLRTPGDMESSYNFISNLFNHEKPSALLLSNEVTSIAALNALIDKGFHVPNDVSLVAFGYPEFFRNTRPSLTTVGQDTIWQGNHLVDMLLQRIQEHKNTPPPLIRKPELIIRESTRKL</sequence>
<dbReference type="SUPFAM" id="SSF53822">
    <property type="entry name" value="Periplasmic binding protein-like I"/>
    <property type="match status" value="1"/>
</dbReference>
<keyword evidence="3" id="KW-0804">Transcription</keyword>
<proteinExistence type="predicted"/>
<dbReference type="InterPro" id="IPR046335">
    <property type="entry name" value="LacI/GalR-like_sensor"/>
</dbReference>
<accession>A0A4Q9DKD0</accession>
<dbReference type="GO" id="GO:0000976">
    <property type="term" value="F:transcription cis-regulatory region binding"/>
    <property type="evidence" value="ECO:0007669"/>
    <property type="project" value="TreeGrafter"/>
</dbReference>
<evidence type="ECO:0000259" key="4">
    <source>
        <dbReference type="PROSITE" id="PS50932"/>
    </source>
</evidence>
<dbReference type="Gene3D" id="3.40.50.2300">
    <property type="match status" value="2"/>
</dbReference>
<organism evidence="5 6">
    <name type="scientific">Paenibacillus thalictri</name>
    <dbReference type="NCBI Taxonomy" id="2527873"/>
    <lineage>
        <taxon>Bacteria</taxon>
        <taxon>Bacillati</taxon>
        <taxon>Bacillota</taxon>
        <taxon>Bacilli</taxon>
        <taxon>Bacillales</taxon>
        <taxon>Paenibacillaceae</taxon>
        <taxon>Paenibacillus</taxon>
    </lineage>
</organism>
<dbReference type="OrthoDB" id="2551266at2"/>
<dbReference type="InterPro" id="IPR010982">
    <property type="entry name" value="Lambda_DNA-bd_dom_sf"/>
</dbReference>
<protein>
    <submittedName>
        <fullName evidence="5">LacI family transcriptional regulator</fullName>
    </submittedName>
</protein>
<dbReference type="SMART" id="SM00354">
    <property type="entry name" value="HTH_LACI"/>
    <property type="match status" value="1"/>
</dbReference>
<dbReference type="CDD" id="cd01392">
    <property type="entry name" value="HTH_LacI"/>
    <property type="match status" value="1"/>
</dbReference>
<dbReference type="InterPro" id="IPR028082">
    <property type="entry name" value="Peripla_BP_I"/>
</dbReference>
<dbReference type="Pfam" id="PF00356">
    <property type="entry name" value="LacI"/>
    <property type="match status" value="1"/>
</dbReference>
<keyword evidence="1" id="KW-0805">Transcription regulation</keyword>
<feature type="domain" description="HTH lacI-type" evidence="4">
    <location>
        <begin position="39"/>
        <end position="93"/>
    </location>
</feature>
<evidence type="ECO:0000256" key="1">
    <source>
        <dbReference type="ARBA" id="ARBA00023015"/>
    </source>
</evidence>
<dbReference type="InterPro" id="IPR000843">
    <property type="entry name" value="HTH_LacI"/>
</dbReference>
<evidence type="ECO:0000313" key="5">
    <source>
        <dbReference type="EMBL" id="TBL75151.1"/>
    </source>
</evidence>
<comment type="caution">
    <text evidence="5">The sequence shown here is derived from an EMBL/GenBank/DDBJ whole genome shotgun (WGS) entry which is preliminary data.</text>
</comment>
<evidence type="ECO:0000313" key="6">
    <source>
        <dbReference type="Proteomes" id="UP000293142"/>
    </source>
</evidence>
<dbReference type="Pfam" id="PF13377">
    <property type="entry name" value="Peripla_BP_3"/>
    <property type="match status" value="1"/>
</dbReference>
<dbReference type="SUPFAM" id="SSF47413">
    <property type="entry name" value="lambda repressor-like DNA-binding domains"/>
    <property type="match status" value="1"/>
</dbReference>
<gene>
    <name evidence="5" type="ORF">EYB31_24420</name>
</gene>
<dbReference type="AlphaFoldDB" id="A0A4Q9DKD0"/>
<keyword evidence="6" id="KW-1185">Reference proteome</keyword>
<reference evidence="5 6" key="1">
    <citation type="submission" date="2019-02" db="EMBL/GenBank/DDBJ databases">
        <title>Paenibacillus sp. nov., isolated from surface-sterilized tissue of Thalictrum simplex L.</title>
        <authorList>
            <person name="Tuo L."/>
        </authorList>
    </citation>
    <scope>NUCLEOTIDE SEQUENCE [LARGE SCALE GENOMIC DNA]</scope>
    <source>
        <strain evidence="5 6">N2SHLJ1</strain>
    </source>
</reference>